<gene>
    <name evidence="1" type="ORF">Ade02nite_33490</name>
</gene>
<sequence>MVAAVEGALDGRGCGRVRAAIAVVEKVPEAVVVVDGRAKAAPVDGRGHGAWAVEE</sequence>
<proteinExistence type="predicted"/>
<accession>A0ABQ3Y3Z8</accession>
<dbReference type="EMBL" id="BOMI01000064">
    <property type="protein sequence ID" value="GID74708.1"/>
    <property type="molecule type" value="Genomic_DNA"/>
</dbReference>
<name>A0ABQ3Y3Z8_9ACTN</name>
<comment type="caution">
    <text evidence="1">The sequence shown here is derived from an EMBL/GenBank/DDBJ whole genome shotgun (WGS) entry which is preliminary data.</text>
</comment>
<evidence type="ECO:0000313" key="1">
    <source>
        <dbReference type="EMBL" id="GID74708.1"/>
    </source>
</evidence>
<reference evidence="1 2" key="1">
    <citation type="submission" date="2021-01" db="EMBL/GenBank/DDBJ databases">
        <title>Whole genome shotgun sequence of Actinoplanes deccanensis NBRC 13994.</title>
        <authorList>
            <person name="Komaki H."/>
            <person name="Tamura T."/>
        </authorList>
    </citation>
    <scope>NUCLEOTIDE SEQUENCE [LARGE SCALE GENOMIC DNA]</scope>
    <source>
        <strain evidence="1 2">NBRC 13994</strain>
    </source>
</reference>
<evidence type="ECO:0000313" key="2">
    <source>
        <dbReference type="Proteomes" id="UP000609879"/>
    </source>
</evidence>
<dbReference type="Proteomes" id="UP000609879">
    <property type="component" value="Unassembled WGS sequence"/>
</dbReference>
<organism evidence="1 2">
    <name type="scientific">Paractinoplanes deccanensis</name>
    <dbReference type="NCBI Taxonomy" id="113561"/>
    <lineage>
        <taxon>Bacteria</taxon>
        <taxon>Bacillati</taxon>
        <taxon>Actinomycetota</taxon>
        <taxon>Actinomycetes</taxon>
        <taxon>Micromonosporales</taxon>
        <taxon>Micromonosporaceae</taxon>
        <taxon>Paractinoplanes</taxon>
    </lineage>
</organism>
<protein>
    <submittedName>
        <fullName evidence="1">Uncharacterized protein</fullName>
    </submittedName>
</protein>
<keyword evidence="2" id="KW-1185">Reference proteome</keyword>